<keyword evidence="5" id="KW-1015">Disulfide bond</keyword>
<proteinExistence type="inferred from homology"/>
<dbReference type="InterPro" id="IPR051998">
    <property type="entry name" value="Meteorin-like"/>
</dbReference>
<keyword evidence="4" id="KW-0732">Signal</keyword>
<dbReference type="PANTHER" id="PTHR28593">
    <property type="entry name" value="METEORIN-LIKE PROTEIN"/>
    <property type="match status" value="1"/>
</dbReference>
<evidence type="ECO:0000256" key="5">
    <source>
        <dbReference type="ARBA" id="ARBA00023157"/>
    </source>
</evidence>
<evidence type="ECO:0000313" key="7">
    <source>
        <dbReference type="RefSeq" id="XP_022248406.1"/>
    </source>
</evidence>
<dbReference type="RefSeq" id="XP_022248406.1">
    <property type="nucleotide sequence ID" value="XM_022392698.1"/>
</dbReference>
<accession>A0ABM1SXQ1</accession>
<dbReference type="RefSeq" id="XP_022248408.1">
    <property type="nucleotide sequence ID" value="XM_022392700.1"/>
</dbReference>
<evidence type="ECO:0000256" key="1">
    <source>
        <dbReference type="ARBA" id="ARBA00004613"/>
    </source>
</evidence>
<comment type="similarity">
    <text evidence="2">Belongs to the meteorin family.</text>
</comment>
<dbReference type="RefSeq" id="XP_022248407.1">
    <property type="nucleotide sequence ID" value="XM_022392699.1"/>
</dbReference>
<evidence type="ECO:0000313" key="8">
    <source>
        <dbReference type="RefSeq" id="XP_022248407.1"/>
    </source>
</evidence>
<dbReference type="PANTHER" id="PTHR28593:SF3">
    <property type="entry name" value="METEORIN-LIKE PROTEIN"/>
    <property type="match status" value="1"/>
</dbReference>
<evidence type="ECO:0000256" key="3">
    <source>
        <dbReference type="ARBA" id="ARBA00022525"/>
    </source>
</evidence>
<sequence length="299" mass="34537">MGTSVTCSYYWCLEITRLTIIVTLAGVTLQNNSDVCDWIESGLKQEASKSYEVKTIYLRCAQGRIEWKYPRGALRVVLRHGTSGREFQGCLQADDRFSGASIYIEGHRKLHLLFSKIDGKHPKLFRCFTSQNGEIALYVEAEQFNNRLQKEIAAFNYDLQPFSGKTIYNKLDECRPCTEEELVGFYCGSSFVFEGLINTIVHRNDLQWSELTVQVTRMYRDSQKSVLSKVTHNTDSTVIQQARLYRPLKCGSKPSYEEFLFMGRWKLGNPILHCAPRLAEWRKVRRKVLEEGKNQCILE</sequence>
<dbReference type="Proteomes" id="UP000694941">
    <property type="component" value="Unplaced"/>
</dbReference>
<dbReference type="InterPro" id="IPR008993">
    <property type="entry name" value="TIMP-like_OB-fold"/>
</dbReference>
<organism evidence="6 8">
    <name type="scientific">Limulus polyphemus</name>
    <name type="common">Atlantic horseshoe crab</name>
    <dbReference type="NCBI Taxonomy" id="6850"/>
    <lineage>
        <taxon>Eukaryota</taxon>
        <taxon>Metazoa</taxon>
        <taxon>Ecdysozoa</taxon>
        <taxon>Arthropoda</taxon>
        <taxon>Chelicerata</taxon>
        <taxon>Merostomata</taxon>
        <taxon>Xiphosura</taxon>
        <taxon>Limulidae</taxon>
        <taxon>Limulus</taxon>
    </lineage>
</organism>
<evidence type="ECO:0000256" key="4">
    <source>
        <dbReference type="ARBA" id="ARBA00022729"/>
    </source>
</evidence>
<evidence type="ECO:0000313" key="6">
    <source>
        <dbReference type="Proteomes" id="UP000694941"/>
    </source>
</evidence>
<dbReference type="SUPFAM" id="SSF50242">
    <property type="entry name" value="TIMP-like"/>
    <property type="match status" value="1"/>
</dbReference>
<gene>
    <name evidence="7 8 9" type="primary">LOC106464897</name>
</gene>
<dbReference type="GeneID" id="106464897"/>
<evidence type="ECO:0000313" key="9">
    <source>
        <dbReference type="RefSeq" id="XP_022248408.1"/>
    </source>
</evidence>
<keyword evidence="3" id="KW-0964">Secreted</keyword>
<protein>
    <submittedName>
        <fullName evidence="7 8">Meteorin-like protein</fullName>
    </submittedName>
</protein>
<dbReference type="Gene3D" id="2.40.50.120">
    <property type="match status" value="1"/>
</dbReference>
<name>A0ABM1SXQ1_LIMPO</name>
<reference evidence="7 8" key="1">
    <citation type="submission" date="2025-05" db="UniProtKB">
        <authorList>
            <consortium name="RefSeq"/>
        </authorList>
    </citation>
    <scope>IDENTIFICATION</scope>
    <source>
        <tissue evidence="7 8">Muscle</tissue>
    </source>
</reference>
<evidence type="ECO:0000256" key="2">
    <source>
        <dbReference type="ARBA" id="ARBA00005669"/>
    </source>
</evidence>
<keyword evidence="6" id="KW-1185">Reference proteome</keyword>
<comment type="subcellular location">
    <subcellularLocation>
        <location evidence="1">Secreted</location>
    </subcellularLocation>
</comment>